<protein>
    <submittedName>
        <fullName evidence="1">Unannotated protein</fullName>
    </submittedName>
</protein>
<sequence>MDAAVNRRNAIEMRLRHLDCGCLPRANGIGEDRRSLPREIGANDCH</sequence>
<name>A0A6J7HP82_9ZZZZ</name>
<evidence type="ECO:0000313" key="1">
    <source>
        <dbReference type="EMBL" id="CAB4921774.1"/>
    </source>
</evidence>
<accession>A0A6J7HP82</accession>
<dbReference type="AlphaFoldDB" id="A0A6J7HP82"/>
<proteinExistence type="predicted"/>
<reference evidence="1" key="1">
    <citation type="submission" date="2020-05" db="EMBL/GenBank/DDBJ databases">
        <authorList>
            <person name="Chiriac C."/>
            <person name="Salcher M."/>
            <person name="Ghai R."/>
            <person name="Kavagutti S V."/>
        </authorList>
    </citation>
    <scope>NUCLEOTIDE SEQUENCE</scope>
</reference>
<dbReference type="EMBL" id="CAFBNB010000030">
    <property type="protein sequence ID" value="CAB4921774.1"/>
    <property type="molecule type" value="Genomic_DNA"/>
</dbReference>
<gene>
    <name evidence="1" type="ORF">UFOPK3720_00260</name>
</gene>
<organism evidence="1">
    <name type="scientific">freshwater metagenome</name>
    <dbReference type="NCBI Taxonomy" id="449393"/>
    <lineage>
        <taxon>unclassified sequences</taxon>
        <taxon>metagenomes</taxon>
        <taxon>ecological metagenomes</taxon>
    </lineage>
</organism>